<evidence type="ECO:0000313" key="3">
    <source>
        <dbReference type="EMBL" id="ACB35039.1"/>
    </source>
</evidence>
<name>B1XWN8_LEPCP</name>
<accession>B1XWN8</accession>
<dbReference type="HOGENOM" id="CLU_190053_0_0_4"/>
<evidence type="ECO:0000313" key="4">
    <source>
        <dbReference type="Proteomes" id="UP000001693"/>
    </source>
</evidence>
<keyword evidence="4" id="KW-1185">Reference proteome</keyword>
<sequence length="87" mass="9027">MSIAVQAPGPATLPWWRERMLWLVLGGPLVVIMASFVTLALALSHPDPVLSTAQSARTESAGATGSAIDPSRLPAQQARNHAATGGK</sequence>
<evidence type="ECO:0000256" key="2">
    <source>
        <dbReference type="SAM" id="Phobius"/>
    </source>
</evidence>
<feature type="region of interest" description="Disordered" evidence="1">
    <location>
        <begin position="54"/>
        <end position="87"/>
    </location>
</feature>
<proteinExistence type="predicted"/>
<feature type="compositionally biased region" description="Polar residues" evidence="1">
    <location>
        <begin position="54"/>
        <end position="63"/>
    </location>
</feature>
<dbReference type="Proteomes" id="UP000001693">
    <property type="component" value="Chromosome"/>
</dbReference>
<dbReference type="KEGG" id="lch:Lcho_2774"/>
<dbReference type="AlphaFoldDB" id="B1XWN8"/>
<evidence type="ECO:0008006" key="5">
    <source>
        <dbReference type="Google" id="ProtNLM"/>
    </source>
</evidence>
<dbReference type="STRING" id="395495.Lcho_2774"/>
<gene>
    <name evidence="3" type="ordered locus">Lcho_2774</name>
</gene>
<evidence type="ECO:0000256" key="1">
    <source>
        <dbReference type="SAM" id="MobiDB-lite"/>
    </source>
</evidence>
<feature type="transmembrane region" description="Helical" evidence="2">
    <location>
        <begin position="20"/>
        <end position="43"/>
    </location>
</feature>
<protein>
    <recommendedName>
        <fullName evidence="5">Nitrogen fixation protein FixH</fullName>
    </recommendedName>
</protein>
<organism evidence="3 4">
    <name type="scientific">Leptothrix cholodnii (strain ATCC 51168 / LMG 8142 / SP-6)</name>
    <name type="common">Leptothrix discophora (strain SP-6)</name>
    <dbReference type="NCBI Taxonomy" id="395495"/>
    <lineage>
        <taxon>Bacteria</taxon>
        <taxon>Pseudomonadati</taxon>
        <taxon>Pseudomonadota</taxon>
        <taxon>Betaproteobacteria</taxon>
        <taxon>Burkholderiales</taxon>
        <taxon>Sphaerotilaceae</taxon>
        <taxon>Leptothrix</taxon>
    </lineage>
</organism>
<keyword evidence="2" id="KW-0812">Transmembrane</keyword>
<keyword evidence="2" id="KW-0472">Membrane</keyword>
<dbReference type="EMBL" id="CP001013">
    <property type="protein sequence ID" value="ACB35039.1"/>
    <property type="molecule type" value="Genomic_DNA"/>
</dbReference>
<dbReference type="eggNOG" id="COG3198">
    <property type="taxonomic scope" value="Bacteria"/>
</dbReference>
<dbReference type="RefSeq" id="WP_012347793.1">
    <property type="nucleotide sequence ID" value="NC_010524.1"/>
</dbReference>
<reference evidence="3 4" key="1">
    <citation type="submission" date="2008-03" db="EMBL/GenBank/DDBJ databases">
        <title>Complete sequence of Leptothrix cholodnii SP-6.</title>
        <authorList>
            <consortium name="US DOE Joint Genome Institute"/>
            <person name="Copeland A."/>
            <person name="Lucas S."/>
            <person name="Lapidus A."/>
            <person name="Glavina del Rio T."/>
            <person name="Dalin E."/>
            <person name="Tice H."/>
            <person name="Bruce D."/>
            <person name="Goodwin L."/>
            <person name="Pitluck S."/>
            <person name="Chertkov O."/>
            <person name="Brettin T."/>
            <person name="Detter J.C."/>
            <person name="Han C."/>
            <person name="Kuske C.R."/>
            <person name="Schmutz J."/>
            <person name="Larimer F."/>
            <person name="Land M."/>
            <person name="Hauser L."/>
            <person name="Kyrpides N."/>
            <person name="Lykidis A."/>
            <person name="Emerson D."/>
            <person name="Richardson P."/>
        </authorList>
    </citation>
    <scope>NUCLEOTIDE SEQUENCE [LARGE SCALE GENOMIC DNA]</scope>
    <source>
        <strain evidence="4">ATCC 51168 / LMG 8142 / SP-6</strain>
    </source>
</reference>
<keyword evidence="2" id="KW-1133">Transmembrane helix</keyword>